<evidence type="ECO:0000259" key="1">
    <source>
        <dbReference type="Pfam" id="PF01636"/>
    </source>
</evidence>
<evidence type="ECO:0000313" key="2">
    <source>
        <dbReference type="EMBL" id="KZP01392.1"/>
    </source>
</evidence>
<dbReference type="SUPFAM" id="SSF56112">
    <property type="entry name" value="Protein kinase-like (PK-like)"/>
    <property type="match status" value="1"/>
</dbReference>
<dbReference type="InterPro" id="IPR002575">
    <property type="entry name" value="Aminoglycoside_PTrfase"/>
</dbReference>
<dbReference type="EMBL" id="KV417266">
    <property type="protein sequence ID" value="KZP01392.1"/>
    <property type="molecule type" value="Genomic_DNA"/>
</dbReference>
<dbReference type="Gene3D" id="3.90.1200.10">
    <property type="match status" value="1"/>
</dbReference>
<dbReference type="OrthoDB" id="3337671at2759"/>
<feature type="domain" description="Aminoglycoside phosphotransferase" evidence="1">
    <location>
        <begin position="39"/>
        <end position="228"/>
    </location>
</feature>
<sequence>MQSGLGNLFYEAVAVVKRTFFEPPISIVEHSRQGGGSKTYIITFADGTKKVLQLRSANRTIPIEDVRRARHLLGELVPEVDFCGTFGEDGGLHGVAYSMACLPGMDLARFMQQPAYDSETMLPIIAAGVGALLGKCSTGVQPKKAGASCIALEEQISAIRANMRGPKFNSYRVEMLKLLGKLSSLDELPLAITNGDVHFANLMIDDNGRISGLVDWEFVQDVPMGNDLDFIHRLRGYWDHDSHQYVERSNCGVIEAEFWGAVFSNMRFPVDEEVLQNLETCMRIKACSVYGMAGCEEIFPMEMLQMELDYKIPRSLMGWNITDEV</sequence>
<dbReference type="STRING" id="1330018.A0A167RXV9"/>
<reference evidence="2 3" key="1">
    <citation type="journal article" date="2016" name="Mol. Biol. Evol.">
        <title>Comparative Genomics of Early-Diverging Mushroom-Forming Fungi Provides Insights into the Origins of Lignocellulose Decay Capabilities.</title>
        <authorList>
            <person name="Nagy L.G."/>
            <person name="Riley R."/>
            <person name="Tritt A."/>
            <person name="Adam C."/>
            <person name="Daum C."/>
            <person name="Floudas D."/>
            <person name="Sun H."/>
            <person name="Yadav J.S."/>
            <person name="Pangilinan J."/>
            <person name="Larsson K.H."/>
            <person name="Matsuura K."/>
            <person name="Barry K."/>
            <person name="Labutti K."/>
            <person name="Kuo R."/>
            <person name="Ohm R.A."/>
            <person name="Bhattacharya S.S."/>
            <person name="Shirouzu T."/>
            <person name="Yoshinaga Y."/>
            <person name="Martin F.M."/>
            <person name="Grigoriev I.V."/>
            <person name="Hibbett D.S."/>
        </authorList>
    </citation>
    <scope>NUCLEOTIDE SEQUENCE [LARGE SCALE GENOMIC DNA]</scope>
    <source>
        <strain evidence="2 3">TUFC12733</strain>
    </source>
</reference>
<accession>A0A167RXV9</accession>
<gene>
    <name evidence="2" type="ORF">CALVIDRAFT_594120</name>
</gene>
<dbReference type="Pfam" id="PF01636">
    <property type="entry name" value="APH"/>
    <property type="match status" value="1"/>
</dbReference>
<dbReference type="AlphaFoldDB" id="A0A167RXV9"/>
<protein>
    <recommendedName>
        <fullName evidence="1">Aminoglycoside phosphotransferase domain-containing protein</fullName>
    </recommendedName>
</protein>
<evidence type="ECO:0000313" key="3">
    <source>
        <dbReference type="Proteomes" id="UP000076738"/>
    </source>
</evidence>
<proteinExistence type="predicted"/>
<dbReference type="Proteomes" id="UP000076738">
    <property type="component" value="Unassembled WGS sequence"/>
</dbReference>
<dbReference type="InterPro" id="IPR011009">
    <property type="entry name" value="Kinase-like_dom_sf"/>
</dbReference>
<organism evidence="2 3">
    <name type="scientific">Calocera viscosa (strain TUFC12733)</name>
    <dbReference type="NCBI Taxonomy" id="1330018"/>
    <lineage>
        <taxon>Eukaryota</taxon>
        <taxon>Fungi</taxon>
        <taxon>Dikarya</taxon>
        <taxon>Basidiomycota</taxon>
        <taxon>Agaricomycotina</taxon>
        <taxon>Dacrymycetes</taxon>
        <taxon>Dacrymycetales</taxon>
        <taxon>Dacrymycetaceae</taxon>
        <taxon>Calocera</taxon>
    </lineage>
</organism>
<keyword evidence="3" id="KW-1185">Reference proteome</keyword>
<name>A0A167RXV9_CALVF</name>